<accession>A0A6I4UFL2</accession>
<dbReference type="InterPro" id="IPR036282">
    <property type="entry name" value="Glutathione-S-Trfase_C_sf"/>
</dbReference>
<evidence type="ECO:0000259" key="3">
    <source>
        <dbReference type="PROSITE" id="PS50404"/>
    </source>
</evidence>
<dbReference type="SUPFAM" id="SSF52833">
    <property type="entry name" value="Thioredoxin-like"/>
    <property type="match status" value="1"/>
</dbReference>
<evidence type="ECO:0000313" key="5">
    <source>
        <dbReference type="EMBL" id="MXP36109.1"/>
    </source>
</evidence>
<reference evidence="5 6" key="1">
    <citation type="submission" date="2019-12" db="EMBL/GenBank/DDBJ databases">
        <title>Genomic-based taxomic classification of the family Erythrobacteraceae.</title>
        <authorList>
            <person name="Xu L."/>
        </authorList>
    </citation>
    <scope>NUCLEOTIDE SEQUENCE [LARGE SCALE GENOMIC DNA]</scope>
    <source>
        <strain evidence="5 6">CGMCC 1.8703</strain>
    </source>
</reference>
<dbReference type="Pfam" id="PF02798">
    <property type="entry name" value="GST_N"/>
    <property type="match status" value="1"/>
</dbReference>
<evidence type="ECO:0000259" key="4">
    <source>
        <dbReference type="PROSITE" id="PS50405"/>
    </source>
</evidence>
<dbReference type="Proteomes" id="UP000439914">
    <property type="component" value="Unassembled WGS sequence"/>
</dbReference>
<dbReference type="InterPro" id="IPR036249">
    <property type="entry name" value="Thioredoxin-like_sf"/>
</dbReference>
<dbReference type="EMBL" id="WTYG01000002">
    <property type="protein sequence ID" value="MXP36109.1"/>
    <property type="molecule type" value="Genomic_DNA"/>
</dbReference>
<dbReference type="PROSITE" id="PS50405">
    <property type="entry name" value="GST_CTER"/>
    <property type="match status" value="1"/>
</dbReference>
<dbReference type="InterPro" id="IPR010987">
    <property type="entry name" value="Glutathione-S-Trfase_C-like"/>
</dbReference>
<name>A0A6I4UFL2_9SPHN</name>
<sequence length="305" mass="34339">MDGSPTCDEREAALPPHQRRTILADPTYTPPEVWQNDTENGGRFAGINRPTAGAREEKPLPVGEHDFQLYSLATPNGVKATIMFEELLEAGHSGAEYDAWTVNIGDAAQFTSGFVDLNPNSKIPALLDRSGPEPLRVFESGAILMHLAEKFGAFLPTDHRRAEVLSWLFWQVGSAPFIGGGFGHFYAYAPERYEYPINRYAMETKRLFDVANQQLAESEYLGGSDYTVADIATYPWFAPFVFGNIYNEARTFLSIHEYEHVDRWVKQIAERPAVRRGRIVNKTWGEEDTQMLERHSAADFEGKSL</sequence>
<dbReference type="CDD" id="cd03048">
    <property type="entry name" value="GST_N_Ure2p_like"/>
    <property type="match status" value="1"/>
</dbReference>
<dbReference type="Gene3D" id="1.20.1050.10">
    <property type="match status" value="1"/>
</dbReference>
<dbReference type="InterPro" id="IPR004045">
    <property type="entry name" value="Glutathione_S-Trfase_N"/>
</dbReference>
<dbReference type="NCBIfam" id="NF008731">
    <property type="entry name" value="PRK11752.1"/>
    <property type="match status" value="1"/>
</dbReference>
<protein>
    <submittedName>
        <fullName evidence="5">Glutathione-dependent disulfide-bond oxidoreductase</fullName>
    </submittedName>
</protein>
<gene>
    <name evidence="5" type="primary">yghU</name>
    <name evidence="5" type="ORF">GRI55_10020</name>
</gene>
<evidence type="ECO:0000256" key="1">
    <source>
        <dbReference type="RuleBase" id="RU003494"/>
    </source>
</evidence>
<dbReference type="Gene3D" id="3.40.30.10">
    <property type="entry name" value="Glutaredoxin"/>
    <property type="match status" value="1"/>
</dbReference>
<dbReference type="PANTHER" id="PTHR44051">
    <property type="entry name" value="GLUTATHIONE S-TRANSFERASE-RELATED"/>
    <property type="match status" value="1"/>
</dbReference>
<dbReference type="PANTHER" id="PTHR44051:SF22">
    <property type="entry name" value="DISULFIDE-BOND OXIDOREDUCTASE YGHU"/>
    <property type="match status" value="1"/>
</dbReference>
<dbReference type="InterPro" id="IPR040079">
    <property type="entry name" value="Glutathione_S-Trfase"/>
</dbReference>
<dbReference type="SUPFAM" id="SSF47616">
    <property type="entry name" value="GST C-terminal domain-like"/>
    <property type="match status" value="1"/>
</dbReference>
<dbReference type="AlphaFoldDB" id="A0A6I4UFL2"/>
<comment type="similarity">
    <text evidence="1">Belongs to the GST superfamily.</text>
</comment>
<feature type="region of interest" description="Disordered" evidence="2">
    <location>
        <begin position="17"/>
        <end position="58"/>
    </location>
</feature>
<dbReference type="SFLD" id="SFLDG00358">
    <property type="entry name" value="Main_(cytGST)"/>
    <property type="match status" value="1"/>
</dbReference>
<evidence type="ECO:0000313" key="6">
    <source>
        <dbReference type="Proteomes" id="UP000439914"/>
    </source>
</evidence>
<dbReference type="SFLD" id="SFLDS00019">
    <property type="entry name" value="Glutathione_Transferase_(cytos"/>
    <property type="match status" value="1"/>
</dbReference>
<dbReference type="InterPro" id="IPR004046">
    <property type="entry name" value="GST_C"/>
</dbReference>
<organism evidence="5 6">
    <name type="scientific">Qipengyuania citrea</name>
    <dbReference type="NCBI Taxonomy" id="225971"/>
    <lineage>
        <taxon>Bacteria</taxon>
        <taxon>Pseudomonadati</taxon>
        <taxon>Pseudomonadota</taxon>
        <taxon>Alphaproteobacteria</taxon>
        <taxon>Sphingomonadales</taxon>
        <taxon>Erythrobacteraceae</taxon>
        <taxon>Qipengyuania</taxon>
    </lineage>
</organism>
<dbReference type="PROSITE" id="PS50404">
    <property type="entry name" value="GST_NTER"/>
    <property type="match status" value="1"/>
</dbReference>
<feature type="domain" description="GST C-terminal" evidence="4">
    <location>
        <begin position="157"/>
        <end position="291"/>
    </location>
</feature>
<proteinExistence type="inferred from homology"/>
<dbReference type="SFLD" id="SFLDG01151">
    <property type="entry name" value="Main.2:_Nu-like"/>
    <property type="match status" value="1"/>
</dbReference>
<dbReference type="Pfam" id="PF00043">
    <property type="entry name" value="GST_C"/>
    <property type="match status" value="1"/>
</dbReference>
<evidence type="ECO:0000256" key="2">
    <source>
        <dbReference type="SAM" id="MobiDB-lite"/>
    </source>
</evidence>
<comment type="caution">
    <text evidence="5">The sequence shown here is derived from an EMBL/GenBank/DDBJ whole genome shotgun (WGS) entry which is preliminary data.</text>
</comment>
<feature type="domain" description="GST N-terminal" evidence="3">
    <location>
        <begin position="68"/>
        <end position="155"/>
    </location>
</feature>